<name>X1FGV7_9ZZZZ</name>
<feature type="non-terminal residue" evidence="1">
    <location>
        <position position="119"/>
    </location>
</feature>
<evidence type="ECO:0000313" key="1">
    <source>
        <dbReference type="EMBL" id="GAH28619.1"/>
    </source>
</evidence>
<protein>
    <submittedName>
        <fullName evidence="1">Uncharacterized protein</fullName>
    </submittedName>
</protein>
<sequence>MAERVASQTRFVNNTVDSQWDNPDNVFAENNLCTSTSTTAEVNTYDFTNNPFTIPADATITGLYVILRWGGDGNDTFQLWLKDAVGVSRGGEGQPPVHGCVDASLAYMGGDGDLLGGTW</sequence>
<reference evidence="1" key="1">
    <citation type="journal article" date="2014" name="Front. Microbiol.">
        <title>High frequency of phylogenetically diverse reductive dehalogenase-homologous genes in deep subseafloor sedimentary metagenomes.</title>
        <authorList>
            <person name="Kawai M."/>
            <person name="Futagami T."/>
            <person name="Toyoda A."/>
            <person name="Takaki Y."/>
            <person name="Nishi S."/>
            <person name="Hori S."/>
            <person name="Arai W."/>
            <person name="Tsubouchi T."/>
            <person name="Morono Y."/>
            <person name="Uchiyama I."/>
            <person name="Ito T."/>
            <person name="Fujiyama A."/>
            <person name="Inagaki F."/>
            <person name="Takami H."/>
        </authorList>
    </citation>
    <scope>NUCLEOTIDE SEQUENCE</scope>
    <source>
        <strain evidence="1">Expedition CK06-06</strain>
    </source>
</reference>
<accession>X1FGV7</accession>
<dbReference type="AlphaFoldDB" id="X1FGV7"/>
<proteinExistence type="predicted"/>
<dbReference type="EMBL" id="BARU01005237">
    <property type="protein sequence ID" value="GAH28619.1"/>
    <property type="molecule type" value="Genomic_DNA"/>
</dbReference>
<gene>
    <name evidence="1" type="ORF">S03H2_10143</name>
</gene>
<comment type="caution">
    <text evidence="1">The sequence shown here is derived from an EMBL/GenBank/DDBJ whole genome shotgun (WGS) entry which is preliminary data.</text>
</comment>
<organism evidence="1">
    <name type="scientific">marine sediment metagenome</name>
    <dbReference type="NCBI Taxonomy" id="412755"/>
    <lineage>
        <taxon>unclassified sequences</taxon>
        <taxon>metagenomes</taxon>
        <taxon>ecological metagenomes</taxon>
    </lineage>
</organism>